<keyword evidence="3" id="KW-1185">Reference proteome</keyword>
<feature type="compositionally biased region" description="Basic and acidic residues" evidence="1">
    <location>
        <begin position="404"/>
        <end position="415"/>
    </location>
</feature>
<dbReference type="OrthoDB" id="10630275at2759"/>
<evidence type="ECO:0000256" key="1">
    <source>
        <dbReference type="SAM" id="MobiDB-lite"/>
    </source>
</evidence>
<dbReference type="VEuPathDB" id="TrichDB:TVAG_275480"/>
<evidence type="ECO:0000313" key="3">
    <source>
        <dbReference type="Proteomes" id="UP000001542"/>
    </source>
</evidence>
<dbReference type="SMR" id="A2FAQ2"/>
<dbReference type="RefSeq" id="XP_001310968.1">
    <property type="nucleotide sequence ID" value="XM_001310967.1"/>
</dbReference>
<dbReference type="EMBL" id="DS113691">
    <property type="protein sequence ID" value="EAX98038.1"/>
    <property type="molecule type" value="Genomic_DNA"/>
</dbReference>
<feature type="compositionally biased region" description="Basic and acidic residues" evidence="1">
    <location>
        <begin position="119"/>
        <end position="131"/>
    </location>
</feature>
<dbReference type="KEGG" id="tva:4755828"/>
<proteinExistence type="predicted"/>
<protein>
    <submittedName>
        <fullName evidence="2">Uncharacterized protein</fullName>
    </submittedName>
</protein>
<feature type="region of interest" description="Disordered" evidence="1">
    <location>
        <begin position="112"/>
        <end position="131"/>
    </location>
</feature>
<reference evidence="2" key="2">
    <citation type="journal article" date="2007" name="Science">
        <title>Draft genome sequence of the sexually transmitted pathogen Trichomonas vaginalis.</title>
        <authorList>
            <person name="Carlton J.M."/>
            <person name="Hirt R.P."/>
            <person name="Silva J.C."/>
            <person name="Delcher A.L."/>
            <person name="Schatz M."/>
            <person name="Zhao Q."/>
            <person name="Wortman J.R."/>
            <person name="Bidwell S.L."/>
            <person name="Alsmark U.C.M."/>
            <person name="Besteiro S."/>
            <person name="Sicheritz-Ponten T."/>
            <person name="Noel C.J."/>
            <person name="Dacks J.B."/>
            <person name="Foster P.G."/>
            <person name="Simillion C."/>
            <person name="Van de Peer Y."/>
            <person name="Miranda-Saavedra D."/>
            <person name="Barton G.J."/>
            <person name="Westrop G.D."/>
            <person name="Mueller S."/>
            <person name="Dessi D."/>
            <person name="Fiori P.L."/>
            <person name="Ren Q."/>
            <person name="Paulsen I."/>
            <person name="Zhang H."/>
            <person name="Bastida-Corcuera F.D."/>
            <person name="Simoes-Barbosa A."/>
            <person name="Brown M.T."/>
            <person name="Hayes R.D."/>
            <person name="Mukherjee M."/>
            <person name="Okumura C.Y."/>
            <person name="Schneider R."/>
            <person name="Smith A.J."/>
            <person name="Vanacova S."/>
            <person name="Villalvazo M."/>
            <person name="Haas B.J."/>
            <person name="Pertea M."/>
            <person name="Feldblyum T.V."/>
            <person name="Utterback T.R."/>
            <person name="Shu C.L."/>
            <person name="Osoegawa K."/>
            <person name="de Jong P.J."/>
            <person name="Hrdy I."/>
            <person name="Horvathova L."/>
            <person name="Zubacova Z."/>
            <person name="Dolezal P."/>
            <person name="Malik S.B."/>
            <person name="Logsdon J.M. Jr."/>
            <person name="Henze K."/>
            <person name="Gupta A."/>
            <person name="Wang C.C."/>
            <person name="Dunne R.L."/>
            <person name="Upcroft J.A."/>
            <person name="Upcroft P."/>
            <person name="White O."/>
            <person name="Salzberg S.L."/>
            <person name="Tang P."/>
            <person name="Chiu C.-H."/>
            <person name="Lee Y.-S."/>
            <person name="Embley T.M."/>
            <person name="Coombs G.H."/>
            <person name="Mottram J.C."/>
            <person name="Tachezy J."/>
            <person name="Fraser-Liggett C.M."/>
            <person name="Johnson P.J."/>
        </authorList>
    </citation>
    <scope>NUCLEOTIDE SEQUENCE [LARGE SCALE GENOMIC DNA]</scope>
    <source>
        <strain evidence="2">G3</strain>
    </source>
</reference>
<feature type="compositionally biased region" description="Basic and acidic residues" evidence="1">
    <location>
        <begin position="422"/>
        <end position="441"/>
    </location>
</feature>
<accession>A2FAQ2</accession>
<dbReference type="Proteomes" id="UP000001542">
    <property type="component" value="Unassembled WGS sequence"/>
</dbReference>
<dbReference type="InParanoid" id="A2FAQ2"/>
<reference evidence="2" key="1">
    <citation type="submission" date="2006-10" db="EMBL/GenBank/DDBJ databases">
        <authorList>
            <person name="Amadeo P."/>
            <person name="Zhao Q."/>
            <person name="Wortman J."/>
            <person name="Fraser-Liggett C."/>
            <person name="Carlton J."/>
        </authorList>
    </citation>
    <scope>NUCLEOTIDE SEQUENCE</scope>
    <source>
        <strain evidence="2">G3</strain>
    </source>
</reference>
<sequence length="468" mass="54301">MSTRPSDFGRVNLSESETASFNHSLEHLITSVKTLDTSTKRNAGNGRLPEVVNRLIDKDSKFYKRRRTISSGVASPVKRKIPQVREVKKSISVLDNEPGAAHYSPKFSSILPKSPSVSMKDKNSTSKLDRSNVDECSMSEMIVAWSDHLRNVDFTKAEKSSNSLDYAPLPPSTVEGANTYKFSQDSRFANRDSYIVGEETPGPSAYAIKHPKHNNATSFHLQVSRIDDSDKLEKPIRDTRSALDAIRKREPQQISFDKQASREKRVKEEDPLWQEIENEQREILKNLLKQKKTREIPKKKKTGDFAKQTRDNRSPFAHLMRKETDVVYDVDTGYKYLQRPSTSFDISQRAYKYNREILNKTEAPDIIYCNSNDQWKKTQPRDQVSDFNKLHYRKDPYYYMPKPCGEEDKRSKEEIMMDEEEARTREASTTRRSIPKEKPERLKRIIDTPLSLQRNKSAFEHRYEEAFK</sequence>
<dbReference type="VEuPathDB" id="TrichDB:TVAGG3_0310620"/>
<dbReference type="AlphaFoldDB" id="A2FAQ2"/>
<gene>
    <name evidence="2" type="ORF">TVAG_275480</name>
</gene>
<name>A2FAQ2_TRIV3</name>
<organism evidence="2 3">
    <name type="scientific">Trichomonas vaginalis (strain ATCC PRA-98 / G3)</name>
    <dbReference type="NCBI Taxonomy" id="412133"/>
    <lineage>
        <taxon>Eukaryota</taxon>
        <taxon>Metamonada</taxon>
        <taxon>Parabasalia</taxon>
        <taxon>Trichomonadida</taxon>
        <taxon>Trichomonadidae</taxon>
        <taxon>Trichomonas</taxon>
    </lineage>
</organism>
<feature type="region of interest" description="Disordered" evidence="1">
    <location>
        <begin position="403"/>
        <end position="441"/>
    </location>
</feature>
<evidence type="ECO:0000313" key="2">
    <source>
        <dbReference type="EMBL" id="EAX98038.1"/>
    </source>
</evidence>